<reference evidence="3 4" key="2">
    <citation type="submission" date="2018-11" db="EMBL/GenBank/DDBJ databases">
        <title>Genomic Encyclopedia of Type Strains, Phase IV (KMG-IV): sequencing the most valuable type-strain genomes for metagenomic binning, comparative biology and taxonomic classification.</title>
        <authorList>
            <person name="Goeker M."/>
        </authorList>
    </citation>
    <scope>NUCLEOTIDE SEQUENCE [LARGE SCALE GENOMIC DNA]</scope>
    <source>
        <strain evidence="3 4">DSM 25797</strain>
    </source>
</reference>
<dbReference type="KEGG" id="fcl:A4G17_02575"/>
<protein>
    <submittedName>
        <fullName evidence="2">Uncharacterized protein</fullName>
    </submittedName>
</protein>
<proteinExistence type="predicted"/>
<evidence type="ECO:0000313" key="4">
    <source>
        <dbReference type="Proteomes" id="UP000276901"/>
    </source>
</evidence>
<gene>
    <name evidence="2" type="ORF">A4G17_02575</name>
    <name evidence="3" type="ORF">EDC49_1772</name>
</gene>
<accession>A0AAE6X4Z1</accession>
<keyword evidence="4" id="KW-1185">Reference proteome</keyword>
<evidence type="ECO:0000313" key="5">
    <source>
        <dbReference type="Proteomes" id="UP000502287"/>
    </source>
</evidence>
<dbReference type="Proteomes" id="UP000502287">
    <property type="component" value="Chromosome"/>
</dbReference>
<keyword evidence="1" id="KW-1133">Transmembrane helix</keyword>
<keyword evidence="1" id="KW-0812">Transmembrane</keyword>
<feature type="transmembrane region" description="Helical" evidence="1">
    <location>
        <begin position="52"/>
        <end position="73"/>
    </location>
</feature>
<sequence>MSKAISLIKESFVKSVLVMFYIIFLIWVKLFISTGEVDHFYYIFSSRLVLIYIKLFPFLWGLCFCVLFANNYFASLKNK</sequence>
<keyword evidence="1" id="KW-0472">Membrane</keyword>
<dbReference type="AlphaFoldDB" id="A0AAE6X4Z1"/>
<name>A0AAE6X4Z1_9PAST</name>
<dbReference type="EMBL" id="RKQT01000004">
    <property type="protein sequence ID" value="RPE91974.1"/>
    <property type="molecule type" value="Genomic_DNA"/>
</dbReference>
<dbReference type="EMBL" id="CP015029">
    <property type="protein sequence ID" value="QIM64408.1"/>
    <property type="molecule type" value="Genomic_DNA"/>
</dbReference>
<evidence type="ECO:0000313" key="2">
    <source>
        <dbReference type="EMBL" id="QIM64408.1"/>
    </source>
</evidence>
<dbReference type="Proteomes" id="UP000276901">
    <property type="component" value="Unassembled WGS sequence"/>
</dbReference>
<feature type="transmembrane region" description="Helical" evidence="1">
    <location>
        <begin position="12"/>
        <end position="32"/>
    </location>
</feature>
<evidence type="ECO:0000313" key="3">
    <source>
        <dbReference type="EMBL" id="RPE91974.1"/>
    </source>
</evidence>
<organism evidence="2 5">
    <name type="scientific">Frederiksenia canicola</name>
    <dbReference type="NCBI Taxonomy" id="123824"/>
    <lineage>
        <taxon>Bacteria</taxon>
        <taxon>Pseudomonadati</taxon>
        <taxon>Pseudomonadota</taxon>
        <taxon>Gammaproteobacteria</taxon>
        <taxon>Pasteurellales</taxon>
        <taxon>Pasteurellaceae</taxon>
        <taxon>Frederiksenia</taxon>
    </lineage>
</organism>
<reference evidence="2 5" key="1">
    <citation type="submission" date="2016-03" db="EMBL/GenBank/DDBJ databases">
        <authorList>
            <person name="Hansen M.J."/>
            <person name="Bojesen A.M."/>
            <person name="Planet P."/>
        </authorList>
    </citation>
    <scope>NUCLEOTIDE SEQUENCE [LARGE SCALE GENOMIC DNA]</scope>
    <source>
        <strain evidence="2 5">HPA 21</strain>
    </source>
</reference>
<evidence type="ECO:0000256" key="1">
    <source>
        <dbReference type="SAM" id="Phobius"/>
    </source>
</evidence>